<dbReference type="GO" id="GO:0016747">
    <property type="term" value="F:acyltransferase activity, transferring groups other than amino-acyl groups"/>
    <property type="evidence" value="ECO:0007669"/>
    <property type="project" value="InterPro"/>
</dbReference>
<reference evidence="2 3" key="1">
    <citation type="submission" date="2019-12" db="EMBL/GenBank/DDBJ databases">
        <authorList>
            <person name="Kun Z."/>
        </authorList>
    </citation>
    <scope>NUCLEOTIDE SEQUENCE [LARGE SCALE GENOMIC DNA]</scope>
    <source>
        <strain evidence="2 3">YIM 123512</strain>
    </source>
</reference>
<organism evidence="2 3">
    <name type="scientific">Nocardioides flavescens</name>
    <dbReference type="NCBI Taxonomy" id="2691959"/>
    <lineage>
        <taxon>Bacteria</taxon>
        <taxon>Bacillati</taxon>
        <taxon>Actinomycetota</taxon>
        <taxon>Actinomycetes</taxon>
        <taxon>Propionibacteriales</taxon>
        <taxon>Nocardioidaceae</taxon>
        <taxon>Nocardioides</taxon>
    </lineage>
</organism>
<dbReference type="InterPro" id="IPR009097">
    <property type="entry name" value="Cyclic_Pdiesterase"/>
</dbReference>
<evidence type="ECO:0000313" key="2">
    <source>
        <dbReference type="EMBL" id="MXG88884.1"/>
    </source>
</evidence>
<dbReference type="Pfam" id="PF04229">
    <property type="entry name" value="GrpB"/>
    <property type="match status" value="1"/>
</dbReference>
<evidence type="ECO:0000313" key="3">
    <source>
        <dbReference type="Proteomes" id="UP000473325"/>
    </source>
</evidence>
<dbReference type="InterPro" id="IPR043519">
    <property type="entry name" value="NT_sf"/>
</dbReference>
<dbReference type="Pfam" id="PF00583">
    <property type="entry name" value="Acetyltransf_1"/>
    <property type="match status" value="1"/>
</dbReference>
<dbReference type="Pfam" id="PF13563">
    <property type="entry name" value="2_5_RNA_ligase2"/>
    <property type="match status" value="1"/>
</dbReference>
<keyword evidence="2" id="KW-0808">Transferase</keyword>
<name>A0A6L7F1K7_9ACTN</name>
<dbReference type="Proteomes" id="UP000473325">
    <property type="component" value="Unassembled WGS sequence"/>
</dbReference>
<evidence type="ECO:0000259" key="1">
    <source>
        <dbReference type="PROSITE" id="PS51186"/>
    </source>
</evidence>
<proteinExistence type="predicted"/>
<dbReference type="Gene3D" id="3.90.1140.10">
    <property type="entry name" value="Cyclic phosphodiesterase"/>
    <property type="match status" value="1"/>
</dbReference>
<dbReference type="SUPFAM" id="SSF81301">
    <property type="entry name" value="Nucleotidyltransferase"/>
    <property type="match status" value="1"/>
</dbReference>
<dbReference type="Gene3D" id="3.40.630.30">
    <property type="match status" value="1"/>
</dbReference>
<feature type="domain" description="N-acetyltransferase" evidence="1">
    <location>
        <begin position="7"/>
        <end position="171"/>
    </location>
</feature>
<protein>
    <submittedName>
        <fullName evidence="2">GNAT family N-acetyltransferase</fullName>
    </submittedName>
</protein>
<dbReference type="SUPFAM" id="SSF55729">
    <property type="entry name" value="Acyl-CoA N-acyltransferases (Nat)"/>
    <property type="match status" value="1"/>
</dbReference>
<dbReference type="InterPro" id="IPR016181">
    <property type="entry name" value="Acyl_CoA_acyltransferase"/>
</dbReference>
<sequence length="517" mass="56999">MRIDTIGHADALDPDLAEAVWRCCAAVFEDTPAYDEWRRDTFERHAAREGFRLVVARPDPSGDVVGLAWGHVGHAGEHWNDLVRDALDPLTADRWVGGHLEVVELAVLPEHRRAGLGGRLLDALLDGVRRRCLLSATDDPTDPAVRLYLARGWRRVGTLGRGRQVMGLDLREADLEVEFHGPPSHVPDALTPYDDAWPAAYVEHEARIRAALGDTALSVEHIGSTSVPGLAAKPIVDVLVTVPDLVDEGAYLPALLDAGYELRVREPGHRLVRPPGRDAHVHVLEPDDPAAEDYLVFRDQLRRDAADRALYEQTKRDLISRDWASMDAYADAKTEVVEAIKERGRRRTALVVVVPEVEAAVTAIRDELDPHARLGVPAHVTVLYPFVAAARVDATLETRLSELFATVPGFDVTFERVGWFGDDVLFLAPEPSEPFRALTELVAEAFPDHAPYGGRFDEITPHLTVAHRARPERLQAAVPRLEAGPPVAASARAVTLLVQQPDGRWQAGPEFRLGPQR</sequence>
<dbReference type="SUPFAM" id="SSF55144">
    <property type="entry name" value="LigT-like"/>
    <property type="match status" value="1"/>
</dbReference>
<dbReference type="EMBL" id="WUEK01000002">
    <property type="protein sequence ID" value="MXG88884.1"/>
    <property type="molecule type" value="Genomic_DNA"/>
</dbReference>
<accession>A0A6L7F1K7</accession>
<gene>
    <name evidence="2" type="ORF">GRQ65_04900</name>
</gene>
<dbReference type="CDD" id="cd04301">
    <property type="entry name" value="NAT_SF"/>
    <property type="match status" value="1"/>
</dbReference>
<dbReference type="PANTHER" id="PTHR34822:SF1">
    <property type="entry name" value="GRPB FAMILY PROTEIN"/>
    <property type="match status" value="1"/>
</dbReference>
<dbReference type="InterPro" id="IPR000182">
    <property type="entry name" value="GNAT_dom"/>
</dbReference>
<dbReference type="AlphaFoldDB" id="A0A6L7F1K7"/>
<comment type="caution">
    <text evidence="2">The sequence shown here is derived from an EMBL/GenBank/DDBJ whole genome shotgun (WGS) entry which is preliminary data.</text>
</comment>
<dbReference type="PANTHER" id="PTHR34822">
    <property type="entry name" value="GRPB DOMAIN PROTEIN (AFU_ORTHOLOGUE AFUA_1G01530)"/>
    <property type="match status" value="1"/>
</dbReference>
<dbReference type="PROSITE" id="PS51186">
    <property type="entry name" value="GNAT"/>
    <property type="match status" value="1"/>
</dbReference>
<keyword evidence="3" id="KW-1185">Reference proteome</keyword>
<dbReference type="Gene3D" id="3.30.460.10">
    <property type="entry name" value="Beta Polymerase, domain 2"/>
    <property type="match status" value="1"/>
</dbReference>
<dbReference type="InterPro" id="IPR007344">
    <property type="entry name" value="GrpB/CoaE"/>
</dbReference>
<dbReference type="RefSeq" id="WP_160875670.1">
    <property type="nucleotide sequence ID" value="NZ_WUEK01000002.1"/>
</dbReference>